<dbReference type="EMBL" id="JACHMH010000001">
    <property type="protein sequence ID" value="MBB4679451.1"/>
    <property type="molecule type" value="Genomic_DNA"/>
</dbReference>
<keyword evidence="2" id="KW-1185">Reference proteome</keyword>
<gene>
    <name evidence="1" type="ORF">HNR67_005569</name>
</gene>
<accession>A0A7W7CE25</accession>
<proteinExistence type="predicted"/>
<organism evidence="1 2">
    <name type="scientific">Crossiella cryophila</name>
    <dbReference type="NCBI Taxonomy" id="43355"/>
    <lineage>
        <taxon>Bacteria</taxon>
        <taxon>Bacillati</taxon>
        <taxon>Actinomycetota</taxon>
        <taxon>Actinomycetes</taxon>
        <taxon>Pseudonocardiales</taxon>
        <taxon>Pseudonocardiaceae</taxon>
        <taxon>Crossiella</taxon>
    </lineage>
</organism>
<reference evidence="1 2" key="1">
    <citation type="submission" date="2020-08" db="EMBL/GenBank/DDBJ databases">
        <title>Sequencing the genomes of 1000 actinobacteria strains.</title>
        <authorList>
            <person name="Klenk H.-P."/>
        </authorList>
    </citation>
    <scope>NUCLEOTIDE SEQUENCE [LARGE SCALE GENOMIC DNA]</scope>
    <source>
        <strain evidence="1 2">DSM 44230</strain>
    </source>
</reference>
<protein>
    <submittedName>
        <fullName evidence="1">Uncharacterized protein</fullName>
    </submittedName>
</protein>
<evidence type="ECO:0000313" key="2">
    <source>
        <dbReference type="Proteomes" id="UP000533598"/>
    </source>
</evidence>
<name>A0A7W7CE25_9PSEU</name>
<dbReference type="RefSeq" id="WP_185005202.1">
    <property type="nucleotide sequence ID" value="NZ_BAAAUI010000001.1"/>
</dbReference>
<evidence type="ECO:0000313" key="1">
    <source>
        <dbReference type="EMBL" id="MBB4679451.1"/>
    </source>
</evidence>
<sequence>MSAQHSRIRLVNGPAANLAAQAAVRAAALPQRALFTCPALDHAAALFAAGRRRVCASDRPVAVEVASACLTATHTRYRVSRLPTQHAAIELLNILTHALHTRGLAARRTGLLVALPWSVSLLASRRRSEALQQPSVSLESAWQLVLTRAAAQPAITVIASYDTAGAHAVAELVHELLTGMYGDPFARGIPELTIRGWW</sequence>
<comment type="caution">
    <text evidence="1">The sequence shown here is derived from an EMBL/GenBank/DDBJ whole genome shotgun (WGS) entry which is preliminary data.</text>
</comment>
<dbReference type="Proteomes" id="UP000533598">
    <property type="component" value="Unassembled WGS sequence"/>
</dbReference>
<dbReference type="AlphaFoldDB" id="A0A7W7CE25"/>